<sequence>MVAEMAWGAEPEPVTGPLCAFSESLLMRLRALCFATSADRLRPHSW</sequence>
<proteinExistence type="predicted"/>
<comment type="caution">
    <text evidence="1">The sequence shown here is derived from an EMBL/GenBank/DDBJ whole genome shotgun (WGS) entry which is preliminary data.</text>
</comment>
<dbReference type="EMBL" id="BAABRO010000041">
    <property type="protein sequence ID" value="GAA5511182.1"/>
    <property type="molecule type" value="Genomic_DNA"/>
</dbReference>
<evidence type="ECO:0000313" key="1">
    <source>
        <dbReference type="EMBL" id="GAA5511182.1"/>
    </source>
</evidence>
<protein>
    <submittedName>
        <fullName evidence="1">Uncharacterized protein</fullName>
    </submittedName>
</protein>
<gene>
    <name evidence="1" type="ORF">Rcae01_06698</name>
</gene>
<accession>A0ABP9W1D3</accession>
<evidence type="ECO:0000313" key="2">
    <source>
        <dbReference type="Proteomes" id="UP001416858"/>
    </source>
</evidence>
<name>A0ABP9W1D3_9BACT</name>
<keyword evidence="2" id="KW-1185">Reference proteome</keyword>
<dbReference type="Proteomes" id="UP001416858">
    <property type="component" value="Unassembled WGS sequence"/>
</dbReference>
<reference evidence="1 2" key="1">
    <citation type="submission" date="2024-02" db="EMBL/GenBank/DDBJ databases">
        <title>Rhodopirellula caenicola NBRC 110016.</title>
        <authorList>
            <person name="Ichikawa N."/>
            <person name="Katano-Makiyama Y."/>
            <person name="Hidaka K."/>
        </authorList>
    </citation>
    <scope>NUCLEOTIDE SEQUENCE [LARGE SCALE GENOMIC DNA]</scope>
    <source>
        <strain evidence="1 2">NBRC 110016</strain>
    </source>
</reference>
<organism evidence="1 2">
    <name type="scientific">Novipirellula caenicola</name>
    <dbReference type="NCBI Taxonomy" id="1536901"/>
    <lineage>
        <taxon>Bacteria</taxon>
        <taxon>Pseudomonadati</taxon>
        <taxon>Planctomycetota</taxon>
        <taxon>Planctomycetia</taxon>
        <taxon>Pirellulales</taxon>
        <taxon>Pirellulaceae</taxon>
        <taxon>Novipirellula</taxon>
    </lineage>
</organism>